<dbReference type="InParanoid" id="A0A6N7EXV6"/>
<keyword evidence="2" id="KW-1185">Reference proteome</keyword>
<organism evidence="1 2">
    <name type="scientific">Ostreibacterium oceani</name>
    <dbReference type="NCBI Taxonomy" id="2654998"/>
    <lineage>
        <taxon>Bacteria</taxon>
        <taxon>Pseudomonadati</taxon>
        <taxon>Pseudomonadota</taxon>
        <taxon>Gammaproteobacteria</taxon>
        <taxon>Cardiobacteriales</taxon>
        <taxon>Ostreibacteriaceae</taxon>
        <taxon>Ostreibacterium</taxon>
    </lineage>
</organism>
<protein>
    <submittedName>
        <fullName evidence="1">Uncharacterized protein</fullName>
    </submittedName>
</protein>
<dbReference type="AlphaFoldDB" id="A0A6N7EXV6"/>
<gene>
    <name evidence="1" type="ORF">GCU85_04320</name>
</gene>
<proteinExistence type="predicted"/>
<name>A0A6N7EXV6_9GAMM</name>
<accession>A0A6N7EXV6</accession>
<comment type="caution">
    <text evidence="1">The sequence shown here is derived from an EMBL/GenBank/DDBJ whole genome shotgun (WGS) entry which is preliminary data.</text>
</comment>
<dbReference type="Proteomes" id="UP000471298">
    <property type="component" value="Unassembled WGS sequence"/>
</dbReference>
<sequence length="86" mass="9599">MGKVIFLVILAGIGYVLYDGLKPYYDALQESDRILIDAGIPLDKKGAGDYRPKAIEALKANCTHGLFENNQYDFRCASNSHFPFIN</sequence>
<evidence type="ECO:0000313" key="2">
    <source>
        <dbReference type="Proteomes" id="UP000471298"/>
    </source>
</evidence>
<dbReference type="EMBL" id="WHNW01000003">
    <property type="protein sequence ID" value="MPV85957.1"/>
    <property type="molecule type" value="Genomic_DNA"/>
</dbReference>
<evidence type="ECO:0000313" key="1">
    <source>
        <dbReference type="EMBL" id="MPV85957.1"/>
    </source>
</evidence>
<dbReference type="RefSeq" id="WP_152809715.1">
    <property type="nucleotide sequence ID" value="NZ_WHNW01000003.1"/>
</dbReference>
<reference evidence="1 2" key="1">
    <citation type="submission" date="2019-10" db="EMBL/GenBank/DDBJ databases">
        <title>Cardiobacteriales fam. a chemoheterotrophic member of the order Cardiobacteriales, and proposal of Cardiobacteriales fam. nov.</title>
        <authorList>
            <person name="Wang C."/>
        </authorList>
    </citation>
    <scope>NUCLEOTIDE SEQUENCE [LARGE SCALE GENOMIC DNA]</scope>
    <source>
        <strain evidence="1 2">ML27</strain>
    </source>
</reference>